<evidence type="ECO:0000256" key="1">
    <source>
        <dbReference type="ARBA" id="ARBA00004123"/>
    </source>
</evidence>
<evidence type="ECO:0000313" key="14">
    <source>
        <dbReference type="EMBL" id="AOP31995.1"/>
    </source>
</evidence>
<accession>A0A1C9KCV7</accession>
<evidence type="ECO:0000259" key="13">
    <source>
        <dbReference type="PROSITE" id="PS51496"/>
    </source>
</evidence>
<feature type="DNA-binding region" description="Homeobox" evidence="9">
    <location>
        <begin position="108"/>
        <end position="167"/>
    </location>
</feature>
<evidence type="ECO:0000256" key="8">
    <source>
        <dbReference type="ARBA" id="ARBA00023242"/>
    </source>
</evidence>
<comment type="similarity">
    <text evidence="2">Belongs to the paired homeobox family.</text>
</comment>
<feature type="non-terminal residue" evidence="14">
    <location>
        <position position="1"/>
    </location>
</feature>
<keyword evidence="3" id="KW-0217">Developmental protein</keyword>
<evidence type="ECO:0000256" key="6">
    <source>
        <dbReference type="ARBA" id="ARBA00023155"/>
    </source>
</evidence>
<evidence type="ECO:0000256" key="2">
    <source>
        <dbReference type="ARBA" id="ARBA00005733"/>
    </source>
</evidence>
<comment type="subcellular location">
    <subcellularLocation>
        <location evidence="1 9 10">Nucleus</location>
    </subcellularLocation>
</comment>
<protein>
    <submittedName>
        <fullName evidence="14">Visual system homeobox protein-like protein</fullName>
    </submittedName>
</protein>
<evidence type="ECO:0000256" key="3">
    <source>
        <dbReference type="ARBA" id="ARBA00022473"/>
    </source>
</evidence>
<feature type="domain" description="Homeobox" evidence="12">
    <location>
        <begin position="106"/>
        <end position="166"/>
    </location>
</feature>
<dbReference type="PROSITE" id="PS51496">
    <property type="entry name" value="CVC"/>
    <property type="match status" value="1"/>
</dbReference>
<keyword evidence="4" id="KW-0805">Transcription regulation</keyword>
<dbReference type="PANTHER" id="PTHR46892:SF3">
    <property type="entry name" value="VISUAL SYSTEM HOMEOBOX 2"/>
    <property type="match status" value="1"/>
</dbReference>
<keyword evidence="6 9" id="KW-0371">Homeobox</keyword>
<feature type="region of interest" description="Disordered" evidence="11">
    <location>
        <begin position="209"/>
        <end position="237"/>
    </location>
</feature>
<evidence type="ECO:0000256" key="5">
    <source>
        <dbReference type="ARBA" id="ARBA00023125"/>
    </source>
</evidence>
<dbReference type="GO" id="GO:0005634">
    <property type="term" value="C:nucleus"/>
    <property type="evidence" value="ECO:0007669"/>
    <property type="project" value="UniProtKB-SubCell"/>
</dbReference>
<organism evidence="14">
    <name type="scientific">Nematostella vectensis</name>
    <name type="common">Starlet sea anemone</name>
    <dbReference type="NCBI Taxonomy" id="45351"/>
    <lineage>
        <taxon>Eukaryota</taxon>
        <taxon>Metazoa</taxon>
        <taxon>Cnidaria</taxon>
        <taxon>Anthozoa</taxon>
        <taxon>Hexacorallia</taxon>
        <taxon>Actiniaria</taxon>
        <taxon>Edwardsiidae</taxon>
        <taxon>Nematostella</taxon>
    </lineage>
</organism>
<dbReference type="InterPro" id="IPR052294">
    <property type="entry name" value="VSX_homeobox_regulators"/>
</dbReference>
<evidence type="ECO:0000256" key="11">
    <source>
        <dbReference type="SAM" id="MobiDB-lite"/>
    </source>
</evidence>
<evidence type="ECO:0000259" key="12">
    <source>
        <dbReference type="PROSITE" id="PS50071"/>
    </source>
</evidence>
<evidence type="ECO:0000256" key="7">
    <source>
        <dbReference type="ARBA" id="ARBA00023163"/>
    </source>
</evidence>
<name>A0A1C9KCV7_NEMVE</name>
<feature type="domain" description="CVC" evidence="13">
    <location>
        <begin position="168"/>
        <end position="213"/>
    </location>
</feature>
<feature type="compositionally biased region" description="Basic and acidic residues" evidence="11">
    <location>
        <begin position="212"/>
        <end position="237"/>
    </location>
</feature>
<dbReference type="Gene3D" id="1.10.10.60">
    <property type="entry name" value="Homeodomain-like"/>
    <property type="match status" value="1"/>
</dbReference>
<feature type="region of interest" description="Disordered" evidence="11">
    <location>
        <begin position="268"/>
        <end position="291"/>
    </location>
</feature>
<dbReference type="GO" id="GO:0003677">
    <property type="term" value="F:DNA binding"/>
    <property type="evidence" value="ECO:0007669"/>
    <property type="project" value="UniProtKB-UniRule"/>
</dbReference>
<sequence length="291" mass="33524">ITRRSTELHCNDMERDSNSCFSFVRREAYPPVKRSSPVHSFAIQDILGLEKEKCKGKDDRPYSGLNYSLESLTQPEKFSLSTDLKAGKQDKSLGLIASEKASSKKAKKRRHRTIFTNYQLEELEKAFKESHYPDVYARENLSLKIDLPEDRIQVWFQNRRAKWRKKEKCWGHSSIMAEYGLYGAMVRHSLPLPPHLTPSSAPWLLGMHKKAKQSEDAQKLEPSEREHALDSEDELRSHSIASLRKRAIEHAQNLQHETVKPEIDVTMLKRECEDRETPSPPLSVDDTVSSP</sequence>
<dbReference type="InterPro" id="IPR017970">
    <property type="entry name" value="Homeobox_CS"/>
</dbReference>
<keyword evidence="5 9" id="KW-0238">DNA-binding</keyword>
<dbReference type="InterPro" id="IPR001356">
    <property type="entry name" value="HD"/>
</dbReference>
<evidence type="ECO:0000256" key="9">
    <source>
        <dbReference type="PROSITE-ProRule" id="PRU00108"/>
    </source>
</evidence>
<keyword evidence="8 9" id="KW-0539">Nucleus</keyword>
<dbReference type="AlphaFoldDB" id="A0A1C9KCV7"/>
<feature type="compositionally biased region" description="Basic and acidic residues" evidence="11">
    <location>
        <begin position="268"/>
        <end position="277"/>
    </location>
</feature>
<dbReference type="GO" id="GO:0000981">
    <property type="term" value="F:DNA-binding transcription factor activity, RNA polymerase II-specific"/>
    <property type="evidence" value="ECO:0007669"/>
    <property type="project" value="InterPro"/>
</dbReference>
<dbReference type="SUPFAM" id="SSF46689">
    <property type="entry name" value="Homeodomain-like"/>
    <property type="match status" value="1"/>
</dbReference>
<dbReference type="PROSITE" id="PS50071">
    <property type="entry name" value="HOMEOBOX_2"/>
    <property type="match status" value="1"/>
</dbReference>
<dbReference type="InterPro" id="IPR023339">
    <property type="entry name" value="CVC"/>
</dbReference>
<dbReference type="Pfam" id="PF00046">
    <property type="entry name" value="Homeodomain"/>
    <property type="match status" value="1"/>
</dbReference>
<dbReference type="SMART" id="SM00389">
    <property type="entry name" value="HOX"/>
    <property type="match status" value="1"/>
</dbReference>
<dbReference type="EMBL" id="KU746940">
    <property type="protein sequence ID" value="AOP31995.1"/>
    <property type="molecule type" value="mRNA"/>
</dbReference>
<dbReference type="FunFam" id="1.10.10.60:FF:000065">
    <property type="entry name" value="Visual system homeobox 1"/>
    <property type="match status" value="1"/>
</dbReference>
<dbReference type="InterPro" id="IPR009057">
    <property type="entry name" value="Homeodomain-like_sf"/>
</dbReference>
<dbReference type="PROSITE" id="PS00027">
    <property type="entry name" value="HOMEOBOX_1"/>
    <property type="match status" value="1"/>
</dbReference>
<dbReference type="CDD" id="cd00086">
    <property type="entry name" value="homeodomain"/>
    <property type="match status" value="1"/>
</dbReference>
<evidence type="ECO:0000256" key="10">
    <source>
        <dbReference type="RuleBase" id="RU000682"/>
    </source>
</evidence>
<keyword evidence="7" id="KW-0804">Transcription</keyword>
<evidence type="ECO:0000256" key="4">
    <source>
        <dbReference type="ARBA" id="ARBA00023015"/>
    </source>
</evidence>
<reference evidence="14" key="1">
    <citation type="submission" date="2016-02" db="EMBL/GenBank/DDBJ databases">
        <title>Erk-MAPK signaling is required for endodermal and ectodermal patterning prior to the onset of gastrulation in the sea anemone Nematostella vectensis.</title>
        <authorList>
            <person name="Johnston H."/>
            <person name="Amiel A.R."/>
            <person name="Chock T."/>
            <person name="Dahlin P."/>
            <person name="Steinworth B."/>
            <person name="Iglesias M."/>
            <person name="Layden M."/>
            <person name="Rottinger E."/>
            <person name="Martindale M.Q."/>
        </authorList>
    </citation>
    <scope>NUCLEOTIDE SEQUENCE</scope>
</reference>
<proteinExistence type="evidence at transcript level"/>
<dbReference type="PANTHER" id="PTHR46892">
    <property type="entry name" value="VISUAL SYSTEM HOMEOBOX 2"/>
    <property type="match status" value="1"/>
</dbReference>